<evidence type="ECO:0000313" key="1">
    <source>
        <dbReference type="EMBL" id="TFK68538.1"/>
    </source>
</evidence>
<dbReference type="EMBL" id="ML208349">
    <property type="protein sequence ID" value="TFK68538.1"/>
    <property type="molecule type" value="Genomic_DNA"/>
</dbReference>
<reference evidence="1 2" key="1">
    <citation type="journal article" date="2019" name="Nat. Ecol. Evol.">
        <title>Megaphylogeny resolves global patterns of mushroom evolution.</title>
        <authorList>
            <person name="Varga T."/>
            <person name="Krizsan K."/>
            <person name="Foldi C."/>
            <person name="Dima B."/>
            <person name="Sanchez-Garcia M."/>
            <person name="Sanchez-Ramirez S."/>
            <person name="Szollosi G.J."/>
            <person name="Szarkandi J.G."/>
            <person name="Papp V."/>
            <person name="Albert L."/>
            <person name="Andreopoulos W."/>
            <person name="Angelini C."/>
            <person name="Antonin V."/>
            <person name="Barry K.W."/>
            <person name="Bougher N.L."/>
            <person name="Buchanan P."/>
            <person name="Buyck B."/>
            <person name="Bense V."/>
            <person name="Catcheside P."/>
            <person name="Chovatia M."/>
            <person name="Cooper J."/>
            <person name="Damon W."/>
            <person name="Desjardin D."/>
            <person name="Finy P."/>
            <person name="Geml J."/>
            <person name="Haridas S."/>
            <person name="Hughes K."/>
            <person name="Justo A."/>
            <person name="Karasinski D."/>
            <person name="Kautmanova I."/>
            <person name="Kiss B."/>
            <person name="Kocsube S."/>
            <person name="Kotiranta H."/>
            <person name="LaButti K.M."/>
            <person name="Lechner B.E."/>
            <person name="Liimatainen K."/>
            <person name="Lipzen A."/>
            <person name="Lukacs Z."/>
            <person name="Mihaltcheva S."/>
            <person name="Morgado L.N."/>
            <person name="Niskanen T."/>
            <person name="Noordeloos M.E."/>
            <person name="Ohm R.A."/>
            <person name="Ortiz-Santana B."/>
            <person name="Ovrebo C."/>
            <person name="Racz N."/>
            <person name="Riley R."/>
            <person name="Savchenko A."/>
            <person name="Shiryaev A."/>
            <person name="Soop K."/>
            <person name="Spirin V."/>
            <person name="Szebenyi C."/>
            <person name="Tomsovsky M."/>
            <person name="Tulloss R.E."/>
            <person name="Uehling J."/>
            <person name="Grigoriev I.V."/>
            <person name="Vagvolgyi C."/>
            <person name="Papp T."/>
            <person name="Martin F.M."/>
            <person name="Miettinen O."/>
            <person name="Hibbett D.S."/>
            <person name="Nagy L.G."/>
        </authorList>
    </citation>
    <scope>NUCLEOTIDE SEQUENCE [LARGE SCALE GENOMIC DNA]</scope>
    <source>
        <strain evidence="1 2">NL-1719</strain>
    </source>
</reference>
<accession>A0ACD3ARH0</accession>
<protein>
    <submittedName>
        <fullName evidence="1">Uncharacterized protein</fullName>
    </submittedName>
</protein>
<sequence length="151" mass="16996">MNEVDIGLLRTRLQNWRKEQMIKEGLGDDQFFGVQLILSDEILDHIVDLAHQSKLLDVKTLAEQTDWRYANIYGPKILELCALSSRAPLLRRVLPASGGLQPISPNVPDASFASGQVLIQDVTNEYFVLSSTCRATHFLQSPRCGWRGFRG</sequence>
<proteinExistence type="predicted"/>
<organism evidence="1 2">
    <name type="scientific">Pluteus cervinus</name>
    <dbReference type="NCBI Taxonomy" id="181527"/>
    <lineage>
        <taxon>Eukaryota</taxon>
        <taxon>Fungi</taxon>
        <taxon>Dikarya</taxon>
        <taxon>Basidiomycota</taxon>
        <taxon>Agaricomycotina</taxon>
        <taxon>Agaricomycetes</taxon>
        <taxon>Agaricomycetidae</taxon>
        <taxon>Agaricales</taxon>
        <taxon>Pluteineae</taxon>
        <taxon>Pluteaceae</taxon>
        <taxon>Pluteus</taxon>
    </lineage>
</organism>
<name>A0ACD3ARH0_9AGAR</name>
<keyword evidence="2" id="KW-1185">Reference proteome</keyword>
<gene>
    <name evidence="1" type="ORF">BDN72DRAFT_674866</name>
</gene>
<dbReference type="Proteomes" id="UP000308600">
    <property type="component" value="Unassembled WGS sequence"/>
</dbReference>
<evidence type="ECO:0000313" key="2">
    <source>
        <dbReference type="Proteomes" id="UP000308600"/>
    </source>
</evidence>